<reference evidence="1 2" key="1">
    <citation type="journal article" date="2023" name="Life. Sci Alliance">
        <title>Evolutionary insights into 3D genome organization and epigenetic landscape of Vigna mungo.</title>
        <authorList>
            <person name="Junaid A."/>
            <person name="Singh B."/>
            <person name="Bhatia S."/>
        </authorList>
    </citation>
    <scope>NUCLEOTIDE SEQUENCE [LARGE SCALE GENOMIC DNA]</scope>
    <source>
        <strain evidence="1">Urdbean</strain>
    </source>
</reference>
<sequence>SYGSAVFRTIISLSLSIDSPPANAVSEKPTRLNTYQQIQRGTSTLNAVEEELHSPMLSDIDTSFFQAMLFSEKDGVRNLFVSKTLWVLHNSSCMLVVERENRSEYYDALFA</sequence>
<dbReference type="Proteomes" id="UP001374535">
    <property type="component" value="Chromosome 4"/>
</dbReference>
<evidence type="ECO:0000313" key="1">
    <source>
        <dbReference type="EMBL" id="WVZ15984.1"/>
    </source>
</evidence>
<feature type="non-terminal residue" evidence="1">
    <location>
        <position position="1"/>
    </location>
</feature>
<name>A0AAQ3S1N1_VIGMU</name>
<keyword evidence="2" id="KW-1185">Reference proteome</keyword>
<dbReference type="AlphaFoldDB" id="A0AAQ3S1N1"/>
<organism evidence="1 2">
    <name type="scientific">Vigna mungo</name>
    <name type="common">Black gram</name>
    <name type="synonym">Phaseolus mungo</name>
    <dbReference type="NCBI Taxonomy" id="3915"/>
    <lineage>
        <taxon>Eukaryota</taxon>
        <taxon>Viridiplantae</taxon>
        <taxon>Streptophyta</taxon>
        <taxon>Embryophyta</taxon>
        <taxon>Tracheophyta</taxon>
        <taxon>Spermatophyta</taxon>
        <taxon>Magnoliopsida</taxon>
        <taxon>eudicotyledons</taxon>
        <taxon>Gunneridae</taxon>
        <taxon>Pentapetalae</taxon>
        <taxon>rosids</taxon>
        <taxon>fabids</taxon>
        <taxon>Fabales</taxon>
        <taxon>Fabaceae</taxon>
        <taxon>Papilionoideae</taxon>
        <taxon>50 kb inversion clade</taxon>
        <taxon>NPAAA clade</taxon>
        <taxon>indigoferoid/millettioid clade</taxon>
        <taxon>Phaseoleae</taxon>
        <taxon>Vigna</taxon>
    </lineage>
</organism>
<protein>
    <submittedName>
        <fullName evidence="1">Uncharacterized protein</fullName>
    </submittedName>
</protein>
<evidence type="ECO:0000313" key="2">
    <source>
        <dbReference type="Proteomes" id="UP001374535"/>
    </source>
</evidence>
<proteinExistence type="predicted"/>
<gene>
    <name evidence="1" type="ORF">V8G54_013550</name>
</gene>
<accession>A0AAQ3S1N1</accession>
<dbReference type="EMBL" id="CP144697">
    <property type="protein sequence ID" value="WVZ15984.1"/>
    <property type="molecule type" value="Genomic_DNA"/>
</dbReference>